<dbReference type="AlphaFoldDB" id="A0AAD7G437"/>
<name>A0AAD7G437_MYCRO</name>
<evidence type="ECO:0000313" key="1">
    <source>
        <dbReference type="EMBL" id="KAJ7657933.1"/>
    </source>
</evidence>
<keyword evidence="2" id="KW-1185">Reference proteome</keyword>
<sequence>MAYPYLWAPLAPTLTNTGPVFAYAHCAHHPSRPNPDTPPLVINNTDRAPPSKLKDPFHGHIRILAPTSLPRNLCASRPRRRDIGAIHIHTTAASASHTTAAPPQALDLRAPAYAAAVILHEHPWYLRGAPPMTLDVPISILHPASDILHNTPASRMHPSGFAVFSHPHLNPRALHPRRAAAFLPLDFRCRMGAG</sequence>
<organism evidence="1 2">
    <name type="scientific">Mycena rosella</name>
    <name type="common">Pink bonnet</name>
    <name type="synonym">Agaricus rosellus</name>
    <dbReference type="NCBI Taxonomy" id="1033263"/>
    <lineage>
        <taxon>Eukaryota</taxon>
        <taxon>Fungi</taxon>
        <taxon>Dikarya</taxon>
        <taxon>Basidiomycota</taxon>
        <taxon>Agaricomycotina</taxon>
        <taxon>Agaricomycetes</taxon>
        <taxon>Agaricomycetidae</taxon>
        <taxon>Agaricales</taxon>
        <taxon>Marasmiineae</taxon>
        <taxon>Mycenaceae</taxon>
        <taxon>Mycena</taxon>
    </lineage>
</organism>
<accession>A0AAD7G437</accession>
<dbReference type="Proteomes" id="UP001221757">
    <property type="component" value="Unassembled WGS sequence"/>
</dbReference>
<comment type="caution">
    <text evidence="1">The sequence shown here is derived from an EMBL/GenBank/DDBJ whole genome shotgun (WGS) entry which is preliminary data.</text>
</comment>
<gene>
    <name evidence="1" type="ORF">B0H17DRAFT_1213396</name>
</gene>
<dbReference type="EMBL" id="JARKIE010000286">
    <property type="protein sequence ID" value="KAJ7657933.1"/>
    <property type="molecule type" value="Genomic_DNA"/>
</dbReference>
<evidence type="ECO:0000313" key="2">
    <source>
        <dbReference type="Proteomes" id="UP001221757"/>
    </source>
</evidence>
<proteinExistence type="predicted"/>
<reference evidence="1" key="1">
    <citation type="submission" date="2023-03" db="EMBL/GenBank/DDBJ databases">
        <title>Massive genome expansion in bonnet fungi (Mycena s.s.) driven by repeated elements and novel gene families across ecological guilds.</title>
        <authorList>
            <consortium name="Lawrence Berkeley National Laboratory"/>
            <person name="Harder C.B."/>
            <person name="Miyauchi S."/>
            <person name="Viragh M."/>
            <person name="Kuo A."/>
            <person name="Thoen E."/>
            <person name="Andreopoulos B."/>
            <person name="Lu D."/>
            <person name="Skrede I."/>
            <person name="Drula E."/>
            <person name="Henrissat B."/>
            <person name="Morin E."/>
            <person name="Kohler A."/>
            <person name="Barry K."/>
            <person name="LaButti K."/>
            <person name="Morin E."/>
            <person name="Salamov A."/>
            <person name="Lipzen A."/>
            <person name="Mereny Z."/>
            <person name="Hegedus B."/>
            <person name="Baldrian P."/>
            <person name="Stursova M."/>
            <person name="Weitz H."/>
            <person name="Taylor A."/>
            <person name="Grigoriev I.V."/>
            <person name="Nagy L.G."/>
            <person name="Martin F."/>
            <person name="Kauserud H."/>
        </authorList>
    </citation>
    <scope>NUCLEOTIDE SEQUENCE</scope>
    <source>
        <strain evidence="1">CBHHK067</strain>
    </source>
</reference>
<protein>
    <submittedName>
        <fullName evidence="1">Uncharacterized protein</fullName>
    </submittedName>
</protein>